<evidence type="ECO:0000256" key="1">
    <source>
        <dbReference type="SAM" id="Phobius"/>
    </source>
</evidence>
<keyword evidence="1" id="KW-0812">Transmembrane</keyword>
<comment type="caution">
    <text evidence="2">The sequence shown here is derived from an EMBL/GenBank/DDBJ whole genome shotgun (WGS) entry which is preliminary data.</text>
</comment>
<feature type="transmembrane region" description="Helical" evidence="1">
    <location>
        <begin position="12"/>
        <end position="31"/>
    </location>
</feature>
<sequence length="125" mass="14213">MSTLKGGGMKLSVWDFLSIGVAVAFFIVFLISKEQATKDFCMTMIIGLGAAGQLERRMKDEKTSLKDNRIYQFSFALLFLSYGACILNYFVFHTNLINRACLILYIGILLFNLFFLNKKRQSLVS</sequence>
<protein>
    <submittedName>
        <fullName evidence="2">Uncharacterized protein</fullName>
    </submittedName>
</protein>
<dbReference type="HOGENOM" id="CLU_1990399_0_0_9"/>
<gene>
    <name evidence="2" type="ORF">HMPREF6123_1154</name>
</gene>
<dbReference type="AlphaFoldDB" id="C2KXD5"/>
<organism evidence="2 3">
    <name type="scientific">Oribacterium sinus F0268</name>
    <dbReference type="NCBI Taxonomy" id="585501"/>
    <lineage>
        <taxon>Bacteria</taxon>
        <taxon>Bacillati</taxon>
        <taxon>Bacillota</taxon>
        <taxon>Clostridia</taxon>
        <taxon>Lachnospirales</taxon>
        <taxon>Lachnospiraceae</taxon>
        <taxon>Oribacterium</taxon>
    </lineage>
</organism>
<keyword evidence="1" id="KW-1133">Transmembrane helix</keyword>
<name>C2KXD5_9FIRM</name>
<feature type="transmembrane region" description="Helical" evidence="1">
    <location>
        <begin position="96"/>
        <end position="116"/>
    </location>
</feature>
<proteinExistence type="predicted"/>
<evidence type="ECO:0000313" key="2">
    <source>
        <dbReference type="EMBL" id="EEJ51573.1"/>
    </source>
</evidence>
<keyword evidence="3" id="KW-1185">Reference proteome</keyword>
<accession>C2KXD5</accession>
<evidence type="ECO:0000313" key="3">
    <source>
        <dbReference type="Proteomes" id="UP000004121"/>
    </source>
</evidence>
<keyword evidence="1" id="KW-0472">Membrane</keyword>
<dbReference type="InParanoid" id="C2KXD5"/>
<dbReference type="EMBL" id="ACKX01000115">
    <property type="protein sequence ID" value="EEJ51573.1"/>
    <property type="molecule type" value="Genomic_DNA"/>
</dbReference>
<dbReference type="Proteomes" id="UP000004121">
    <property type="component" value="Unassembled WGS sequence"/>
</dbReference>
<feature type="transmembrane region" description="Helical" evidence="1">
    <location>
        <begin position="70"/>
        <end position="90"/>
    </location>
</feature>
<dbReference type="STRING" id="585501.HMPREF6123_1154"/>
<reference evidence="2 3" key="1">
    <citation type="submission" date="2009-04" db="EMBL/GenBank/DDBJ databases">
        <authorList>
            <person name="Qin X."/>
            <person name="Bachman B."/>
            <person name="Battles P."/>
            <person name="Bell A."/>
            <person name="Bess C."/>
            <person name="Bickham C."/>
            <person name="Chaboub L."/>
            <person name="Chen D."/>
            <person name="Coyle M."/>
            <person name="Deiros D.R."/>
            <person name="Dinh H."/>
            <person name="Forbes L."/>
            <person name="Fowler G."/>
            <person name="Francisco L."/>
            <person name="Fu Q."/>
            <person name="Gubbala S."/>
            <person name="Hale W."/>
            <person name="Han Y."/>
            <person name="Hemphill L."/>
            <person name="Highlander S.K."/>
            <person name="Hirani K."/>
            <person name="Hogues M."/>
            <person name="Jackson L."/>
            <person name="Jakkamsetti A."/>
            <person name="Javaid M."/>
            <person name="Jiang H."/>
            <person name="Korchina V."/>
            <person name="Kovar C."/>
            <person name="Lara F."/>
            <person name="Lee S."/>
            <person name="Mata R."/>
            <person name="Mathew T."/>
            <person name="Moen C."/>
            <person name="Morales K."/>
            <person name="Munidasa M."/>
            <person name="Nazareth L."/>
            <person name="Ngo R."/>
            <person name="Nguyen L."/>
            <person name="Okwuonu G."/>
            <person name="Ongeri F."/>
            <person name="Patil S."/>
            <person name="Petrosino J."/>
            <person name="Pham C."/>
            <person name="Pham P."/>
            <person name="Pu L.-L."/>
            <person name="Puazo M."/>
            <person name="Raj R."/>
            <person name="Reid J."/>
            <person name="Rouhana J."/>
            <person name="Saada N."/>
            <person name="Shang Y."/>
            <person name="Simmons D."/>
            <person name="Thornton R."/>
            <person name="Warren J."/>
            <person name="Weissenberger G."/>
            <person name="Zhang J."/>
            <person name="Zhang L."/>
            <person name="Zhou C."/>
            <person name="Zhu D."/>
            <person name="Muzny D."/>
            <person name="Worley K."/>
            <person name="Gibbs R."/>
        </authorList>
    </citation>
    <scope>NUCLEOTIDE SEQUENCE [LARGE SCALE GENOMIC DNA]</scope>
    <source>
        <strain evidence="2 3">F0268</strain>
    </source>
</reference>